<dbReference type="EMBL" id="QKYT01000295">
    <property type="protein sequence ID" value="RIA87733.1"/>
    <property type="molecule type" value="Genomic_DNA"/>
</dbReference>
<feature type="region of interest" description="Disordered" evidence="1">
    <location>
        <begin position="14"/>
        <end position="57"/>
    </location>
</feature>
<evidence type="ECO:0000256" key="1">
    <source>
        <dbReference type="SAM" id="MobiDB-lite"/>
    </source>
</evidence>
<comment type="caution">
    <text evidence="2">The sequence shown here is derived from an EMBL/GenBank/DDBJ whole genome shotgun (WGS) entry which is preliminary data.</text>
</comment>
<organism evidence="2 3">
    <name type="scientific">Glomus cerebriforme</name>
    <dbReference type="NCBI Taxonomy" id="658196"/>
    <lineage>
        <taxon>Eukaryota</taxon>
        <taxon>Fungi</taxon>
        <taxon>Fungi incertae sedis</taxon>
        <taxon>Mucoromycota</taxon>
        <taxon>Glomeromycotina</taxon>
        <taxon>Glomeromycetes</taxon>
        <taxon>Glomerales</taxon>
        <taxon>Glomeraceae</taxon>
        <taxon>Glomus</taxon>
    </lineage>
</organism>
<name>A0A397SNN7_9GLOM</name>
<reference evidence="2 3" key="1">
    <citation type="submission" date="2018-06" db="EMBL/GenBank/DDBJ databases">
        <title>Comparative genomics reveals the genomic features of Rhizophagus irregularis, R. cerebriforme, R. diaphanum and Gigaspora rosea, and their symbiotic lifestyle signature.</title>
        <authorList>
            <person name="Morin E."/>
            <person name="San Clemente H."/>
            <person name="Chen E.C.H."/>
            <person name="De La Providencia I."/>
            <person name="Hainaut M."/>
            <person name="Kuo A."/>
            <person name="Kohler A."/>
            <person name="Murat C."/>
            <person name="Tang N."/>
            <person name="Roy S."/>
            <person name="Loubradou J."/>
            <person name="Henrissat B."/>
            <person name="Grigoriev I.V."/>
            <person name="Corradi N."/>
            <person name="Roux C."/>
            <person name="Martin F.M."/>
        </authorList>
    </citation>
    <scope>NUCLEOTIDE SEQUENCE [LARGE SCALE GENOMIC DNA]</scope>
    <source>
        <strain evidence="2 3">DAOM 227022</strain>
    </source>
</reference>
<accession>A0A397SNN7</accession>
<evidence type="ECO:0000313" key="3">
    <source>
        <dbReference type="Proteomes" id="UP000265703"/>
    </source>
</evidence>
<sequence length="113" mass="13618">MRIEDLINKEVSPKMEKLGSEKRSHSEFQEFEHKENLKKPDAETKKRKLEVSNDHSKEEIPKLKMQVVSKKEKVVEEYETFIPINITYEISSEQKNIRKSLTRFVYDWRIEFS</sequence>
<dbReference type="Proteomes" id="UP000265703">
    <property type="component" value="Unassembled WGS sequence"/>
</dbReference>
<gene>
    <name evidence="2" type="ORF">C1645_739898</name>
</gene>
<protein>
    <submittedName>
        <fullName evidence="2">Uncharacterized protein</fullName>
    </submittedName>
</protein>
<dbReference type="AlphaFoldDB" id="A0A397SNN7"/>
<keyword evidence="3" id="KW-1185">Reference proteome</keyword>
<evidence type="ECO:0000313" key="2">
    <source>
        <dbReference type="EMBL" id="RIA87733.1"/>
    </source>
</evidence>
<proteinExistence type="predicted"/>